<dbReference type="Gene3D" id="3.30.1330.40">
    <property type="entry name" value="RutC-like"/>
    <property type="match status" value="1"/>
</dbReference>
<gene>
    <name evidence="1" type="ORF">SAMN04488042_1011237</name>
</gene>
<dbReference type="Proteomes" id="UP000199144">
    <property type="component" value="Unassembled WGS sequence"/>
</dbReference>
<dbReference type="InterPro" id="IPR035959">
    <property type="entry name" value="RutC-like_sf"/>
</dbReference>
<dbReference type="Pfam" id="PF01042">
    <property type="entry name" value="Ribonuc_L-PSP"/>
    <property type="match status" value="1"/>
</dbReference>
<name>A0A1I4JYE7_9RHOB</name>
<dbReference type="AlphaFoldDB" id="A0A1I4JYE7"/>
<evidence type="ECO:0000313" key="1">
    <source>
        <dbReference type="EMBL" id="SFL71599.1"/>
    </source>
</evidence>
<dbReference type="EMBL" id="FOTQ01000001">
    <property type="protein sequence ID" value="SFL71599.1"/>
    <property type="molecule type" value="Genomic_DNA"/>
</dbReference>
<proteinExistence type="predicted"/>
<protein>
    <submittedName>
        <fullName evidence="1">Enamine deaminase RidA, house cleaning of reactive enamine intermediates, YjgF/YER057c/UK114 family</fullName>
    </submittedName>
</protein>
<sequence length="129" mass="14022">MRPLNPVAIAPPFARYSHGVEVPAGHRIVRTSGQLGLAQDGTVPQGAREQADICFENIRHILAEAGMMPEDVVHVSAFVTDRDHMDGYMAARDAFLAEAERLPSSTLLIVSGFTRPDFVVEIEVWAAAP</sequence>
<dbReference type="STRING" id="254406.SAMN04488042_1011237"/>
<evidence type="ECO:0000313" key="2">
    <source>
        <dbReference type="Proteomes" id="UP000199144"/>
    </source>
</evidence>
<organism evidence="1 2">
    <name type="scientific">Shimia aestuarii</name>
    <dbReference type="NCBI Taxonomy" id="254406"/>
    <lineage>
        <taxon>Bacteria</taxon>
        <taxon>Pseudomonadati</taxon>
        <taxon>Pseudomonadota</taxon>
        <taxon>Alphaproteobacteria</taxon>
        <taxon>Rhodobacterales</taxon>
        <taxon>Roseobacteraceae</taxon>
    </lineage>
</organism>
<dbReference type="RefSeq" id="WP_093092615.1">
    <property type="nucleotide sequence ID" value="NZ_FOTQ01000001.1"/>
</dbReference>
<dbReference type="SUPFAM" id="SSF55298">
    <property type="entry name" value="YjgF-like"/>
    <property type="match status" value="1"/>
</dbReference>
<reference evidence="1 2" key="1">
    <citation type="submission" date="2016-10" db="EMBL/GenBank/DDBJ databases">
        <authorList>
            <person name="de Groot N.N."/>
        </authorList>
    </citation>
    <scope>NUCLEOTIDE SEQUENCE [LARGE SCALE GENOMIC DNA]</scope>
    <source>
        <strain evidence="1 2">DSM 15283</strain>
    </source>
</reference>
<keyword evidence="2" id="KW-1185">Reference proteome</keyword>
<dbReference type="PANTHER" id="PTHR43857">
    <property type="entry name" value="BLR7761 PROTEIN"/>
    <property type="match status" value="1"/>
</dbReference>
<dbReference type="OrthoDB" id="9799840at2"/>
<dbReference type="CDD" id="cd00448">
    <property type="entry name" value="YjgF_YER057c_UK114_family"/>
    <property type="match status" value="1"/>
</dbReference>
<dbReference type="PANTHER" id="PTHR43857:SF1">
    <property type="entry name" value="YJGH FAMILY PROTEIN"/>
    <property type="match status" value="1"/>
</dbReference>
<accession>A0A1I4JYE7</accession>
<dbReference type="InterPro" id="IPR006175">
    <property type="entry name" value="YjgF/YER057c/UK114"/>
</dbReference>